<dbReference type="STRING" id="78410.A0A0N8H7S7"/>
<dbReference type="OrthoDB" id="10249920at2759"/>
<gene>
    <name evidence="4" type="ORF">AK830_g3906</name>
</gene>
<comment type="similarity">
    <text evidence="2">Belongs to the Nudix hydrolase family.</text>
</comment>
<evidence type="ECO:0000259" key="3">
    <source>
        <dbReference type="PROSITE" id="PS51462"/>
    </source>
</evidence>
<feature type="domain" description="Nudix hydrolase" evidence="3">
    <location>
        <begin position="50"/>
        <end position="194"/>
    </location>
</feature>
<evidence type="ECO:0000256" key="1">
    <source>
        <dbReference type="ARBA" id="ARBA00022801"/>
    </source>
</evidence>
<dbReference type="GO" id="GO:0005634">
    <property type="term" value="C:nucleus"/>
    <property type="evidence" value="ECO:0007669"/>
    <property type="project" value="TreeGrafter"/>
</dbReference>
<dbReference type="Gene3D" id="3.90.79.10">
    <property type="entry name" value="Nucleoside Triphosphate Pyrophosphohydrolase"/>
    <property type="match status" value="1"/>
</dbReference>
<reference evidence="4 5" key="1">
    <citation type="submission" date="2015-09" db="EMBL/GenBank/DDBJ databases">
        <title>Draft genome of a European isolate of the apple canker pathogen Neonectria ditissima.</title>
        <authorList>
            <person name="Gomez-Cortecero A."/>
            <person name="Harrison R.J."/>
            <person name="Armitage A.D."/>
        </authorList>
    </citation>
    <scope>NUCLEOTIDE SEQUENCE [LARGE SCALE GENOMIC DNA]</scope>
    <source>
        <strain evidence="4 5">R09/05</strain>
    </source>
</reference>
<dbReference type="InterPro" id="IPR020476">
    <property type="entry name" value="Nudix_hydrolase"/>
</dbReference>
<dbReference type="InterPro" id="IPR015797">
    <property type="entry name" value="NUDIX_hydrolase-like_dom_sf"/>
</dbReference>
<keyword evidence="1 2" id="KW-0378">Hydrolase</keyword>
<dbReference type="GO" id="GO:0006753">
    <property type="term" value="P:nucleoside phosphate metabolic process"/>
    <property type="evidence" value="ECO:0007669"/>
    <property type="project" value="TreeGrafter"/>
</dbReference>
<dbReference type="GO" id="GO:0047631">
    <property type="term" value="F:ADP-ribose diphosphatase activity"/>
    <property type="evidence" value="ECO:0007669"/>
    <property type="project" value="EnsemblFungi"/>
</dbReference>
<evidence type="ECO:0000313" key="4">
    <source>
        <dbReference type="EMBL" id="KPM42604.1"/>
    </source>
</evidence>
<dbReference type="CDD" id="cd18888">
    <property type="entry name" value="NUDIX_ADPRase_Nudt5"/>
    <property type="match status" value="1"/>
</dbReference>
<evidence type="ECO:0000256" key="2">
    <source>
        <dbReference type="RuleBase" id="RU003476"/>
    </source>
</evidence>
<comment type="caution">
    <text evidence="4">The sequence shown here is derived from an EMBL/GenBank/DDBJ whole genome shotgun (WGS) entry which is preliminary data.</text>
</comment>
<keyword evidence="5" id="KW-1185">Reference proteome</keyword>
<dbReference type="InterPro" id="IPR000086">
    <property type="entry name" value="NUDIX_hydrolase_dom"/>
</dbReference>
<dbReference type="PROSITE" id="PS51462">
    <property type="entry name" value="NUDIX"/>
    <property type="match status" value="1"/>
</dbReference>
<sequence length="289" mass="32441">MSQASKIVSVEELENGDAKWINLVKIKYEDGHGKPRTWEAMRRKGRPKTSAVDAVQVVAVLQRPSGPEVLLEKQFRPPAEKVCIEFPAGLMDEGETPEECALRELKEETGYIGEVVPERTGVRPVLLSSPASSSSTTFIINVKIDAERPENQNPVAELEDGEFIECFWVPLKDLYEACRTLQTEGFAIDGKVGAFAEGIEANKLWQIDRLRLLSSTRRDDVLTNVERPQPQQHLFNIHSLSNLNQTLTSYDAMSQIKQPRSVHPYTCCSQRSHGCAVPLAEWHPLLRHA</sequence>
<dbReference type="AlphaFoldDB" id="A0A0N8H7S7"/>
<proteinExistence type="inferred from homology"/>
<dbReference type="GO" id="GO:0019693">
    <property type="term" value="P:ribose phosphate metabolic process"/>
    <property type="evidence" value="ECO:0007669"/>
    <property type="project" value="EnsemblFungi"/>
</dbReference>
<dbReference type="PANTHER" id="PTHR11839:SF1">
    <property type="entry name" value="ADP-SUGAR PYROPHOSPHATASE"/>
    <property type="match status" value="1"/>
</dbReference>
<dbReference type="GO" id="GO:0005739">
    <property type="term" value="C:mitochondrion"/>
    <property type="evidence" value="ECO:0007669"/>
    <property type="project" value="EnsemblFungi"/>
</dbReference>
<accession>A0A0N8H7S7</accession>
<name>A0A0N8H7S7_9HYPO</name>
<evidence type="ECO:0000313" key="5">
    <source>
        <dbReference type="Proteomes" id="UP000050424"/>
    </source>
</evidence>
<organism evidence="4 5">
    <name type="scientific">Neonectria ditissima</name>
    <dbReference type="NCBI Taxonomy" id="78410"/>
    <lineage>
        <taxon>Eukaryota</taxon>
        <taxon>Fungi</taxon>
        <taxon>Dikarya</taxon>
        <taxon>Ascomycota</taxon>
        <taxon>Pezizomycotina</taxon>
        <taxon>Sordariomycetes</taxon>
        <taxon>Hypocreomycetidae</taxon>
        <taxon>Hypocreales</taxon>
        <taxon>Nectriaceae</taxon>
        <taxon>Neonectria</taxon>
    </lineage>
</organism>
<dbReference type="PROSITE" id="PS00893">
    <property type="entry name" value="NUDIX_BOX"/>
    <property type="match status" value="1"/>
</dbReference>
<dbReference type="InterPro" id="IPR020084">
    <property type="entry name" value="NUDIX_hydrolase_CS"/>
</dbReference>
<dbReference type="EMBL" id="LKCW01000045">
    <property type="protein sequence ID" value="KPM42604.1"/>
    <property type="molecule type" value="Genomic_DNA"/>
</dbReference>
<dbReference type="PANTHER" id="PTHR11839">
    <property type="entry name" value="UDP/ADP-SUGAR PYROPHOSPHATASE"/>
    <property type="match status" value="1"/>
</dbReference>
<dbReference type="SUPFAM" id="SSF55811">
    <property type="entry name" value="Nudix"/>
    <property type="match status" value="1"/>
</dbReference>
<dbReference type="PRINTS" id="PR00502">
    <property type="entry name" value="NUDIXFAMILY"/>
</dbReference>
<protein>
    <recommendedName>
        <fullName evidence="3">Nudix hydrolase domain-containing protein</fullName>
    </recommendedName>
</protein>
<dbReference type="Proteomes" id="UP000050424">
    <property type="component" value="Unassembled WGS sequence"/>
</dbReference>
<dbReference type="GO" id="GO:0005829">
    <property type="term" value="C:cytosol"/>
    <property type="evidence" value="ECO:0007669"/>
    <property type="project" value="TreeGrafter"/>
</dbReference>
<dbReference type="Pfam" id="PF00293">
    <property type="entry name" value="NUDIX"/>
    <property type="match status" value="1"/>
</dbReference>